<dbReference type="InterPro" id="IPR029068">
    <property type="entry name" value="Glyas_Bleomycin-R_OHBP_Dase"/>
</dbReference>
<evidence type="ECO:0008006" key="3">
    <source>
        <dbReference type="Google" id="ProtNLM"/>
    </source>
</evidence>
<name>A0ABR8FUC1_9NOSO</name>
<protein>
    <recommendedName>
        <fullName evidence="3">VOC domain-containing protein</fullName>
    </recommendedName>
</protein>
<keyword evidence="2" id="KW-1185">Reference proteome</keyword>
<dbReference type="Gene3D" id="3.10.180.10">
    <property type="entry name" value="2,3-Dihydroxybiphenyl 1,2-Dioxygenase, domain 1"/>
    <property type="match status" value="1"/>
</dbReference>
<proteinExistence type="predicted"/>
<gene>
    <name evidence="1" type="ORF">H6G74_06200</name>
</gene>
<dbReference type="Proteomes" id="UP000603457">
    <property type="component" value="Unassembled WGS sequence"/>
</dbReference>
<organism evidence="1 2">
    <name type="scientific">Nostoc spongiaeforme FACHB-130</name>
    <dbReference type="NCBI Taxonomy" id="1357510"/>
    <lineage>
        <taxon>Bacteria</taxon>
        <taxon>Bacillati</taxon>
        <taxon>Cyanobacteriota</taxon>
        <taxon>Cyanophyceae</taxon>
        <taxon>Nostocales</taxon>
        <taxon>Nostocaceae</taxon>
        <taxon>Nostoc</taxon>
    </lineage>
</organism>
<dbReference type="RefSeq" id="WP_190966842.1">
    <property type="nucleotide sequence ID" value="NZ_JACJTB010000004.1"/>
</dbReference>
<accession>A0ABR8FUC1</accession>
<sequence length="165" mass="18021">MLHHISISVNNPQHVANVMAEIMQGRVAPFSPNPGGYTMLVGDEFGTGIEFYPLGSEIIPDVWQGQAGFQMNEHPANYTSVHAAISVPVSLEEIERIGAREGWRVLACSRNGVFDVVEFWIENRLMLELLTPEMAAKYLDVTSPQQLERRANSVAGSVAGVEVGG</sequence>
<evidence type="ECO:0000313" key="2">
    <source>
        <dbReference type="Proteomes" id="UP000603457"/>
    </source>
</evidence>
<comment type="caution">
    <text evidence="1">The sequence shown here is derived from an EMBL/GenBank/DDBJ whole genome shotgun (WGS) entry which is preliminary data.</text>
</comment>
<evidence type="ECO:0000313" key="1">
    <source>
        <dbReference type="EMBL" id="MBD2593920.1"/>
    </source>
</evidence>
<reference evidence="1 2" key="1">
    <citation type="journal article" date="2020" name="ISME J.">
        <title>Comparative genomics reveals insights into cyanobacterial evolution and habitat adaptation.</title>
        <authorList>
            <person name="Chen M.Y."/>
            <person name="Teng W.K."/>
            <person name="Zhao L."/>
            <person name="Hu C.X."/>
            <person name="Zhou Y.K."/>
            <person name="Han B.P."/>
            <person name="Song L.R."/>
            <person name="Shu W.S."/>
        </authorList>
    </citation>
    <scope>NUCLEOTIDE SEQUENCE [LARGE SCALE GENOMIC DNA]</scope>
    <source>
        <strain evidence="1 2">FACHB-130</strain>
    </source>
</reference>
<dbReference type="EMBL" id="JACJTB010000004">
    <property type="protein sequence ID" value="MBD2593920.1"/>
    <property type="molecule type" value="Genomic_DNA"/>
</dbReference>